<dbReference type="PANTHER" id="PTHR43386:SF25">
    <property type="entry name" value="PEPTIDE ABC TRANSPORTER PERMEASE PROTEIN"/>
    <property type="match status" value="1"/>
</dbReference>
<evidence type="ECO:0000313" key="10">
    <source>
        <dbReference type="Proteomes" id="UP000294796"/>
    </source>
</evidence>
<keyword evidence="6 7" id="KW-0472">Membrane</keyword>
<sequence>MAERRMRALRLPDVAFLAASTWLALVVFAAFCAELLPIHDAYRQDLLATLQPPSIERWLGSDSLGRDVFARTVSGLRVSLLVGVGAVAFGLAIGGPLGLLSGYYRGRLDAWISALMSVILAFPPLVLALAIIAATGASLGKVVLAMGILFVPACARLVRANALRLADREFVLAARAGGMPDRRVLVQEILPNLLPPLMAYVPLMVAIAIIGEASLSFLGLSVPPPQPSLGGMVSAERGSMAIAPWTVFGPAAVLFTTILCLNLLGDRWQRRLDRRGAAL</sequence>
<gene>
    <name evidence="9" type="ORF">E2F46_07030</name>
</gene>
<feature type="transmembrane region" description="Helical" evidence="7">
    <location>
        <begin position="139"/>
        <end position="158"/>
    </location>
</feature>
<feature type="transmembrane region" description="Helical" evidence="7">
    <location>
        <begin position="242"/>
        <end position="265"/>
    </location>
</feature>
<keyword evidence="4 7" id="KW-0812">Transmembrane</keyword>
<dbReference type="CDD" id="cd06261">
    <property type="entry name" value="TM_PBP2"/>
    <property type="match status" value="1"/>
</dbReference>
<dbReference type="InterPro" id="IPR050366">
    <property type="entry name" value="BP-dependent_transpt_permease"/>
</dbReference>
<evidence type="ECO:0000259" key="8">
    <source>
        <dbReference type="PROSITE" id="PS50928"/>
    </source>
</evidence>
<comment type="similarity">
    <text evidence="7">Belongs to the binding-protein-dependent transport system permease family.</text>
</comment>
<dbReference type="InterPro" id="IPR035906">
    <property type="entry name" value="MetI-like_sf"/>
</dbReference>
<dbReference type="RefSeq" id="WP_133321351.1">
    <property type="nucleotide sequence ID" value="NZ_SMTF01000003.1"/>
</dbReference>
<dbReference type="Gene3D" id="1.10.3720.10">
    <property type="entry name" value="MetI-like"/>
    <property type="match status" value="1"/>
</dbReference>
<dbReference type="PANTHER" id="PTHR43386">
    <property type="entry name" value="OLIGOPEPTIDE TRANSPORT SYSTEM PERMEASE PROTEIN APPC"/>
    <property type="match status" value="1"/>
</dbReference>
<dbReference type="PROSITE" id="PS50928">
    <property type="entry name" value="ABC_TM1"/>
    <property type="match status" value="1"/>
</dbReference>
<dbReference type="InterPro" id="IPR000515">
    <property type="entry name" value="MetI-like"/>
</dbReference>
<name>A0A4V3AMB9_9GAMM</name>
<evidence type="ECO:0000256" key="6">
    <source>
        <dbReference type="ARBA" id="ARBA00023136"/>
    </source>
</evidence>
<keyword evidence="3" id="KW-1003">Cell membrane</keyword>
<evidence type="ECO:0000256" key="5">
    <source>
        <dbReference type="ARBA" id="ARBA00022989"/>
    </source>
</evidence>
<reference evidence="9 10" key="1">
    <citation type="submission" date="2019-03" db="EMBL/GenBank/DDBJ databases">
        <title>Luteimonas zhaokaii sp.nov., isolated from the rectal contents of Plateau pika in Yushu, Qinghai Province, China.</title>
        <authorList>
            <person name="Zhang G."/>
        </authorList>
    </citation>
    <scope>NUCLEOTIDE SEQUENCE [LARGE SCALE GENOMIC DNA]</scope>
    <source>
        <strain evidence="9 10">B9</strain>
    </source>
</reference>
<evidence type="ECO:0000256" key="7">
    <source>
        <dbReference type="RuleBase" id="RU363032"/>
    </source>
</evidence>
<feature type="transmembrane region" description="Helical" evidence="7">
    <location>
        <begin position="111"/>
        <end position="133"/>
    </location>
</feature>
<feature type="domain" description="ABC transmembrane type-1" evidence="8">
    <location>
        <begin position="76"/>
        <end position="265"/>
    </location>
</feature>
<evidence type="ECO:0000256" key="3">
    <source>
        <dbReference type="ARBA" id="ARBA00022475"/>
    </source>
</evidence>
<dbReference type="Proteomes" id="UP000294796">
    <property type="component" value="Unassembled WGS sequence"/>
</dbReference>
<evidence type="ECO:0000256" key="4">
    <source>
        <dbReference type="ARBA" id="ARBA00022692"/>
    </source>
</evidence>
<organism evidence="9 10">
    <name type="scientific">Luteimonas aestuarii</name>
    <dbReference type="NCBI Taxonomy" id="453837"/>
    <lineage>
        <taxon>Bacteria</taxon>
        <taxon>Pseudomonadati</taxon>
        <taxon>Pseudomonadota</taxon>
        <taxon>Gammaproteobacteria</taxon>
        <taxon>Lysobacterales</taxon>
        <taxon>Lysobacteraceae</taxon>
        <taxon>Luteimonas</taxon>
    </lineage>
</organism>
<feature type="transmembrane region" description="Helical" evidence="7">
    <location>
        <begin position="197"/>
        <end position="222"/>
    </location>
</feature>
<dbReference type="SUPFAM" id="SSF161098">
    <property type="entry name" value="MetI-like"/>
    <property type="match status" value="1"/>
</dbReference>
<dbReference type="AlphaFoldDB" id="A0A4V3AMB9"/>
<protein>
    <submittedName>
        <fullName evidence="9">ABC transporter permease</fullName>
    </submittedName>
</protein>
<accession>A0A4V3AMB9</accession>
<dbReference type="EMBL" id="SMTF01000003">
    <property type="protein sequence ID" value="TDK26332.1"/>
    <property type="molecule type" value="Genomic_DNA"/>
</dbReference>
<proteinExistence type="inferred from homology"/>
<keyword evidence="10" id="KW-1185">Reference proteome</keyword>
<dbReference type="OrthoDB" id="9805884at2"/>
<dbReference type="GO" id="GO:0005886">
    <property type="term" value="C:plasma membrane"/>
    <property type="evidence" value="ECO:0007669"/>
    <property type="project" value="UniProtKB-SubCell"/>
</dbReference>
<feature type="transmembrane region" description="Helical" evidence="7">
    <location>
        <begin position="78"/>
        <end position="99"/>
    </location>
</feature>
<comment type="subcellular location">
    <subcellularLocation>
        <location evidence="1 7">Cell membrane</location>
        <topology evidence="1 7">Multi-pass membrane protein</topology>
    </subcellularLocation>
</comment>
<evidence type="ECO:0000256" key="1">
    <source>
        <dbReference type="ARBA" id="ARBA00004651"/>
    </source>
</evidence>
<dbReference type="Pfam" id="PF00528">
    <property type="entry name" value="BPD_transp_1"/>
    <property type="match status" value="1"/>
</dbReference>
<evidence type="ECO:0000313" key="9">
    <source>
        <dbReference type="EMBL" id="TDK26332.1"/>
    </source>
</evidence>
<keyword evidence="2 7" id="KW-0813">Transport</keyword>
<evidence type="ECO:0000256" key="2">
    <source>
        <dbReference type="ARBA" id="ARBA00022448"/>
    </source>
</evidence>
<dbReference type="GO" id="GO:0055085">
    <property type="term" value="P:transmembrane transport"/>
    <property type="evidence" value="ECO:0007669"/>
    <property type="project" value="InterPro"/>
</dbReference>
<keyword evidence="5 7" id="KW-1133">Transmembrane helix</keyword>
<comment type="caution">
    <text evidence="9">The sequence shown here is derived from an EMBL/GenBank/DDBJ whole genome shotgun (WGS) entry which is preliminary data.</text>
</comment>